<dbReference type="EMBL" id="JACRUJ010000001">
    <property type="protein sequence ID" value="MBC5840812.1"/>
    <property type="molecule type" value="Genomic_DNA"/>
</dbReference>
<organism evidence="2 3">
    <name type="scientific">Flavobacterium kayseriense</name>
    <dbReference type="NCBI Taxonomy" id="2764714"/>
    <lineage>
        <taxon>Bacteria</taxon>
        <taxon>Pseudomonadati</taxon>
        <taxon>Bacteroidota</taxon>
        <taxon>Flavobacteriia</taxon>
        <taxon>Flavobacteriales</taxon>
        <taxon>Flavobacteriaceae</taxon>
        <taxon>Flavobacterium</taxon>
    </lineage>
</organism>
<dbReference type="PANTHER" id="PTHR22916">
    <property type="entry name" value="GLYCOSYLTRANSFERASE"/>
    <property type="match status" value="1"/>
</dbReference>
<dbReference type="SUPFAM" id="SSF53448">
    <property type="entry name" value="Nucleotide-diphospho-sugar transferases"/>
    <property type="match status" value="1"/>
</dbReference>
<dbReference type="Pfam" id="PF00535">
    <property type="entry name" value="Glycos_transf_2"/>
    <property type="match status" value="1"/>
</dbReference>
<reference evidence="2 3" key="1">
    <citation type="submission" date="2020-08" db="EMBL/GenBank/DDBJ databases">
        <title>Description of novel Flavobacterium F-380 isolate.</title>
        <authorList>
            <person name="Saticioglu I.B."/>
            <person name="Duman M."/>
            <person name="Altun S."/>
        </authorList>
    </citation>
    <scope>NUCLEOTIDE SEQUENCE [LARGE SCALE GENOMIC DNA]</scope>
    <source>
        <strain evidence="2 3">F-380</strain>
    </source>
</reference>
<evidence type="ECO:0000259" key="1">
    <source>
        <dbReference type="Pfam" id="PF00535"/>
    </source>
</evidence>
<name>A0ABR7J5R8_9FLAO</name>
<feature type="domain" description="Glycosyltransferase 2-like" evidence="1">
    <location>
        <begin position="8"/>
        <end position="142"/>
    </location>
</feature>
<dbReference type="Gene3D" id="3.90.550.10">
    <property type="entry name" value="Spore Coat Polysaccharide Biosynthesis Protein SpsA, Chain A"/>
    <property type="match status" value="1"/>
</dbReference>
<keyword evidence="3" id="KW-1185">Reference proteome</keyword>
<dbReference type="RefSeq" id="WP_187009365.1">
    <property type="nucleotide sequence ID" value="NZ_JACRUI010000001.1"/>
</dbReference>
<accession>A0ABR7J5R8</accession>
<evidence type="ECO:0000313" key="2">
    <source>
        <dbReference type="EMBL" id="MBC5840812.1"/>
    </source>
</evidence>
<gene>
    <name evidence="2" type="ORF">H8R23_05285</name>
</gene>
<comment type="caution">
    <text evidence="2">The sequence shown here is derived from an EMBL/GenBank/DDBJ whole genome shotgun (WGS) entry which is preliminary data.</text>
</comment>
<dbReference type="InterPro" id="IPR029044">
    <property type="entry name" value="Nucleotide-diphossugar_trans"/>
</dbReference>
<protein>
    <submittedName>
        <fullName evidence="2">Glycosyltransferase family 2 protein</fullName>
    </submittedName>
</protein>
<dbReference type="InterPro" id="IPR001173">
    <property type="entry name" value="Glyco_trans_2-like"/>
</dbReference>
<evidence type="ECO:0000313" key="3">
    <source>
        <dbReference type="Proteomes" id="UP000629963"/>
    </source>
</evidence>
<sequence>MTNKPLVTVIIPTYNRVDYISRSINSVLNQTYKNIELIVIDDGSTDHTASVVSEFKNIKYVYKPNGRQASARNAGLALAKGSYIATLDSDDYWHSDFIEECITQLLEFELDLVFANTIIVNENGSEHASFDQADWSSKYYNSSEYLNLIWIHLNGQKAREIFTKTCPAPSSALVFNRNSISHLWDEKLAVADDWDFTLTLLVSKDCKIAFCKKPLWRKYIVGDNIYESLSSEAKTKIVILNDLSYMLEKNKEKYSTYEKLNIKTLQIQETLVLSYNMLRHKNFINFAKLIILSFKMSIPITTKKLTKTICSRIFFYGHFIKIKAEA</sequence>
<dbReference type="CDD" id="cd00761">
    <property type="entry name" value="Glyco_tranf_GTA_type"/>
    <property type="match status" value="1"/>
</dbReference>
<dbReference type="PANTHER" id="PTHR22916:SF3">
    <property type="entry name" value="UDP-GLCNAC:BETAGAL BETA-1,3-N-ACETYLGLUCOSAMINYLTRANSFERASE-LIKE PROTEIN 1"/>
    <property type="match status" value="1"/>
</dbReference>
<dbReference type="Proteomes" id="UP000629963">
    <property type="component" value="Unassembled WGS sequence"/>
</dbReference>
<proteinExistence type="predicted"/>